<dbReference type="Proteomes" id="UP001310248">
    <property type="component" value="Unassembled WGS sequence"/>
</dbReference>
<evidence type="ECO:0000256" key="1">
    <source>
        <dbReference type="SAM" id="Phobius"/>
    </source>
</evidence>
<comment type="caution">
    <text evidence="2">The sequence shown here is derived from an EMBL/GenBank/DDBJ whole genome shotgun (WGS) entry which is preliminary data.</text>
</comment>
<reference evidence="3" key="1">
    <citation type="submission" date="2023-07" db="EMBL/GenBank/DDBJ databases">
        <title>Draft genome sequence of Agarivorans aestuarii strain ZMCS4, a CAZymes producing bacteria isolated from the marine brown algae Clodostephus spongiosus.</title>
        <authorList>
            <person name="Lorente B."/>
            <person name="Cabral C."/>
            <person name="Frias J."/>
            <person name="Faria J."/>
            <person name="Toubarro D."/>
        </authorList>
    </citation>
    <scope>NUCLEOTIDE SEQUENCE [LARGE SCALE GENOMIC DNA]</scope>
    <source>
        <strain evidence="3">ZMCS4</strain>
    </source>
</reference>
<protein>
    <submittedName>
        <fullName evidence="2">Uncharacterized protein</fullName>
    </submittedName>
</protein>
<keyword evidence="3" id="KW-1185">Reference proteome</keyword>
<accession>A0ABU7G418</accession>
<keyword evidence="1" id="KW-0812">Transmembrane</keyword>
<dbReference type="RefSeq" id="WP_163132368.1">
    <property type="nucleotide sequence ID" value="NZ_JAYDYW010000006.1"/>
</dbReference>
<dbReference type="EMBL" id="JAYDYW010000006">
    <property type="protein sequence ID" value="MEE1674133.1"/>
    <property type="molecule type" value="Genomic_DNA"/>
</dbReference>
<feature type="transmembrane region" description="Helical" evidence="1">
    <location>
        <begin position="62"/>
        <end position="84"/>
    </location>
</feature>
<gene>
    <name evidence="2" type="ORF">SNR37_003565</name>
</gene>
<evidence type="ECO:0000313" key="3">
    <source>
        <dbReference type="Proteomes" id="UP001310248"/>
    </source>
</evidence>
<sequence>MSSFKTTNTIKTLPTGSLSNILDTKLKVLAAIMLLISQLLIFLFLPIAGGIGWILAFSAIEIASLGASLWLVGEVLFFSSIAVLGKPVFQVIKVNLLKLIRNPSSNESVQSN</sequence>
<keyword evidence="1" id="KW-1133">Transmembrane helix</keyword>
<keyword evidence="1" id="KW-0472">Membrane</keyword>
<evidence type="ECO:0000313" key="2">
    <source>
        <dbReference type="EMBL" id="MEE1674133.1"/>
    </source>
</evidence>
<organism evidence="2 3">
    <name type="scientific">Agarivorans aestuarii</name>
    <dbReference type="NCBI Taxonomy" id="1563703"/>
    <lineage>
        <taxon>Bacteria</taxon>
        <taxon>Pseudomonadati</taxon>
        <taxon>Pseudomonadota</taxon>
        <taxon>Gammaproteobacteria</taxon>
        <taxon>Alteromonadales</taxon>
        <taxon>Alteromonadaceae</taxon>
        <taxon>Agarivorans</taxon>
    </lineage>
</organism>
<feature type="transmembrane region" description="Helical" evidence="1">
    <location>
        <begin position="28"/>
        <end position="56"/>
    </location>
</feature>
<reference evidence="2 3" key="2">
    <citation type="submission" date="2023-12" db="EMBL/GenBank/DDBJ databases">
        <authorList>
            <consortium name="Cladostephus spongiosus"/>
            <person name="Lorente B."/>
            <person name="Cabral C."/>
            <person name="Frias J."/>
            <person name="Faria J."/>
            <person name="Toubarro D."/>
        </authorList>
    </citation>
    <scope>NUCLEOTIDE SEQUENCE [LARGE SCALE GENOMIC DNA]</scope>
    <source>
        <strain evidence="2 3">ZMCS4</strain>
    </source>
</reference>
<name>A0ABU7G418_9ALTE</name>
<proteinExistence type="predicted"/>